<organism evidence="5 6">
    <name type="scientific">Mesobacterium hydrothermale</name>
    <dbReference type="NCBI Taxonomy" id="3111907"/>
    <lineage>
        <taxon>Bacteria</taxon>
        <taxon>Pseudomonadati</taxon>
        <taxon>Pseudomonadota</taxon>
        <taxon>Alphaproteobacteria</taxon>
        <taxon>Rhodobacterales</taxon>
        <taxon>Roseobacteraceae</taxon>
        <taxon>Mesobacterium</taxon>
    </lineage>
</organism>
<dbReference type="InterPro" id="IPR051264">
    <property type="entry name" value="FAD-oxidored/transferase_4"/>
</dbReference>
<protein>
    <submittedName>
        <fullName evidence="5">FAD-binding oxidoreductase</fullName>
    </submittedName>
</protein>
<dbReference type="PANTHER" id="PTHR43716:SF2">
    <property type="entry name" value="BLL6224 PROTEIN"/>
    <property type="match status" value="1"/>
</dbReference>
<dbReference type="InterPro" id="IPR016167">
    <property type="entry name" value="FAD-bd_PCMH_sub1"/>
</dbReference>
<keyword evidence="2" id="KW-0285">Flavoprotein</keyword>
<dbReference type="PANTHER" id="PTHR43716">
    <property type="entry name" value="D-2-HYDROXYGLUTARATE DEHYDROGENASE, MITOCHONDRIAL"/>
    <property type="match status" value="1"/>
</dbReference>
<dbReference type="InterPro" id="IPR036318">
    <property type="entry name" value="FAD-bd_PCMH-like_sf"/>
</dbReference>
<dbReference type="Gene3D" id="3.30.70.2740">
    <property type="match status" value="1"/>
</dbReference>
<sequence>MALAPAQDAFAQSLARHLPADTLRPAEPRYLEEPRGKWHGNAAWVALPRCTDDVATIIRACATARVGVIPYGGGTGLVAGQVKPDGPLPLILSLERMNKVLGVYPEENTLIAQAGAILADVQAAAADRNRLFPLSLASEGSARIGGLLGTNAGGVNVLRYGNARDLCLGLEAVLPDGQVHHGLKRLRKDNTGYDLRNLLIGAEGTLGVITAATLKLSPVPAAQGTAFLVVNDPAAALSLLSLARDHIGDGISAFELISGVGLDFLAEKLPDLRRPFPENPRWMVLIDLGLSLGQDPHTALENLFEAALAAGLVSDGLIAQSEAQRQDFWRVREDIPTANRMVGAIASHDISLPLGAVADFIATARERLKPLGPLRINCFGHLGDGNLHFNLFPPKGTARTAFLHLAEDGSRILHELVHATGGSISAEHGIGRLKASDLERYGDPAKLWAMRTIKTALDPLGIMNPGAVLRQTATT</sequence>
<proteinExistence type="inferred from homology"/>
<dbReference type="InterPro" id="IPR016171">
    <property type="entry name" value="Vanillyl_alc_oxidase_C-sub2"/>
</dbReference>
<dbReference type="Pfam" id="PF02913">
    <property type="entry name" value="FAD-oxidase_C"/>
    <property type="match status" value="1"/>
</dbReference>
<dbReference type="SUPFAM" id="SSF56176">
    <property type="entry name" value="FAD-binding/transporter-associated domain-like"/>
    <property type="match status" value="1"/>
</dbReference>
<dbReference type="InterPro" id="IPR004113">
    <property type="entry name" value="FAD-bd_oxidored_4_C"/>
</dbReference>
<dbReference type="Gene3D" id="1.10.45.10">
    <property type="entry name" value="Vanillyl-alcohol Oxidase, Chain A, domain 4"/>
    <property type="match status" value="1"/>
</dbReference>
<keyword evidence="3" id="KW-0274">FAD</keyword>
<dbReference type="EMBL" id="JAYLLH010000016">
    <property type="protein sequence ID" value="MEC3862015.1"/>
    <property type="molecule type" value="Genomic_DNA"/>
</dbReference>
<dbReference type="InterPro" id="IPR016166">
    <property type="entry name" value="FAD-bd_PCMH"/>
</dbReference>
<evidence type="ECO:0000313" key="6">
    <source>
        <dbReference type="Proteomes" id="UP001348149"/>
    </source>
</evidence>
<name>A0ABU6HJJ7_9RHOB</name>
<evidence type="ECO:0000256" key="2">
    <source>
        <dbReference type="ARBA" id="ARBA00022630"/>
    </source>
</evidence>
<feature type="domain" description="FAD-binding PCMH-type" evidence="4">
    <location>
        <begin position="37"/>
        <end position="219"/>
    </location>
</feature>
<evidence type="ECO:0000256" key="1">
    <source>
        <dbReference type="ARBA" id="ARBA00008000"/>
    </source>
</evidence>
<comment type="similarity">
    <text evidence="1">Belongs to the FAD-binding oxidoreductase/transferase type 4 family.</text>
</comment>
<dbReference type="InterPro" id="IPR006094">
    <property type="entry name" value="Oxid_FAD_bind_N"/>
</dbReference>
<gene>
    <name evidence="5" type="ORF">VK792_12030</name>
</gene>
<dbReference type="Gene3D" id="3.30.70.2190">
    <property type="match status" value="1"/>
</dbReference>
<dbReference type="InterPro" id="IPR016164">
    <property type="entry name" value="FAD-linked_Oxase-like_C"/>
</dbReference>
<dbReference type="PROSITE" id="PS51387">
    <property type="entry name" value="FAD_PCMH"/>
    <property type="match status" value="1"/>
</dbReference>
<keyword evidence="6" id="KW-1185">Reference proteome</keyword>
<dbReference type="InterPro" id="IPR016169">
    <property type="entry name" value="FAD-bd_PCMH_sub2"/>
</dbReference>
<evidence type="ECO:0000256" key="3">
    <source>
        <dbReference type="ARBA" id="ARBA00022827"/>
    </source>
</evidence>
<evidence type="ECO:0000259" key="4">
    <source>
        <dbReference type="PROSITE" id="PS51387"/>
    </source>
</evidence>
<comment type="caution">
    <text evidence="5">The sequence shown here is derived from an EMBL/GenBank/DDBJ whole genome shotgun (WGS) entry which is preliminary data.</text>
</comment>
<dbReference type="Proteomes" id="UP001348149">
    <property type="component" value="Unassembled WGS sequence"/>
</dbReference>
<dbReference type="RefSeq" id="WP_326297753.1">
    <property type="nucleotide sequence ID" value="NZ_JAYLLH010000016.1"/>
</dbReference>
<dbReference type="Gene3D" id="3.30.465.10">
    <property type="match status" value="1"/>
</dbReference>
<dbReference type="Gene3D" id="3.30.43.10">
    <property type="entry name" value="Uridine Diphospho-n-acetylenolpyruvylglucosamine Reductase, domain 2"/>
    <property type="match status" value="1"/>
</dbReference>
<accession>A0ABU6HJJ7</accession>
<dbReference type="SUPFAM" id="SSF55103">
    <property type="entry name" value="FAD-linked oxidases, C-terminal domain"/>
    <property type="match status" value="1"/>
</dbReference>
<reference evidence="5 6" key="1">
    <citation type="submission" date="2024-01" db="EMBL/GenBank/DDBJ databases">
        <title>Mesobacterium rodlantinim sp. nov., isolated from shallow sea hydrothermal systems off Kueishantao Island.</title>
        <authorList>
            <person name="Su Z."/>
            <person name="Tang K."/>
        </authorList>
    </citation>
    <scope>NUCLEOTIDE SEQUENCE [LARGE SCALE GENOMIC DNA]</scope>
    <source>
        <strain evidence="5 6">TK19101</strain>
    </source>
</reference>
<dbReference type="Pfam" id="PF01565">
    <property type="entry name" value="FAD_binding_4"/>
    <property type="match status" value="1"/>
</dbReference>
<evidence type="ECO:0000313" key="5">
    <source>
        <dbReference type="EMBL" id="MEC3862015.1"/>
    </source>
</evidence>